<evidence type="ECO:0000256" key="10">
    <source>
        <dbReference type="SAM" id="MobiDB-lite"/>
    </source>
</evidence>
<proteinExistence type="inferred from homology"/>
<sequence>MPYQYHLILQYFLCSQRDLGLRVPINFVTDPGVSLRAACFYENRYEDDNAGNCVSNLLAAGFRRFELDLYWDQGRSVWSFCPVSIPAWIQNVDPLSTVTVFPGPTSASNFSQSTSPATLSNFSQSTSPATLSAQNSPSSSPNLLARQQTTAAPTLTNPTPTSSTESSLGQVLPSVSAIPDTPNSPLVALGPYVCTTSINLSAFTSLLLDYIQKTENTLGAHLLYLILNLHAAASEQDPGAPASQPSSLPQGPDLLGAQFAENLTDYIYTEFELFSDRINLNESWYNIQNELYRPVEGYYEMSRTPNGILTTEDGWPSEAYVEFANSKRLLIGWGTVDPQMSGYNFSGDAGTIFNENFIQDLQTDVTATEDGVLRNGCFMNNSTDDLAQVNSSWAVQSNLSPFDYPTAASADLIPLLNLTTSLTNCGISPHLNSTLLSTSAHQNSTPYTLFSASTIWSWAPNSPQN</sequence>
<evidence type="ECO:0000256" key="9">
    <source>
        <dbReference type="ARBA" id="ARBA00039865"/>
    </source>
</evidence>
<comment type="subcellular location">
    <subcellularLocation>
        <location evidence="1">Membrane</location>
        <topology evidence="1">Single-pass type I membrane protein</topology>
    </subcellularLocation>
</comment>
<dbReference type="EMBL" id="JAFJYH010000704">
    <property type="protein sequence ID" value="KAG4410497.1"/>
    <property type="molecule type" value="Genomic_DNA"/>
</dbReference>
<comment type="similarity">
    <text evidence="8">Belongs to the MTC6 family.</text>
</comment>
<evidence type="ECO:0000256" key="4">
    <source>
        <dbReference type="ARBA" id="ARBA00022989"/>
    </source>
</evidence>
<evidence type="ECO:0000256" key="8">
    <source>
        <dbReference type="ARBA" id="ARBA00038159"/>
    </source>
</evidence>
<feature type="non-terminal residue" evidence="12">
    <location>
        <position position="465"/>
    </location>
</feature>
<keyword evidence="3" id="KW-0732">Signal</keyword>
<keyword evidence="4" id="KW-1133">Transmembrane helix</keyword>
<comment type="function">
    <text evidence="7">May be involved in telomere capping.</text>
</comment>
<feature type="domain" description="MTC6 partial TIM-barrel" evidence="11">
    <location>
        <begin position="11"/>
        <end position="437"/>
    </location>
</feature>
<evidence type="ECO:0000313" key="13">
    <source>
        <dbReference type="Proteomes" id="UP000664132"/>
    </source>
</evidence>
<feature type="region of interest" description="Disordered" evidence="10">
    <location>
        <begin position="118"/>
        <end position="144"/>
    </location>
</feature>
<dbReference type="Pfam" id="PF25506">
    <property type="entry name" value="TIM-barrel_MTC6"/>
    <property type="match status" value="1"/>
</dbReference>
<dbReference type="OrthoDB" id="5573651at2759"/>
<keyword evidence="2" id="KW-0812">Transmembrane</keyword>
<dbReference type="PANTHER" id="PTHR35518">
    <property type="entry name" value="MAINTENANCE OF TELOMOERE CAPPING"/>
    <property type="match status" value="1"/>
</dbReference>
<dbReference type="InterPro" id="IPR051008">
    <property type="entry name" value="Telomere_Capping_Maintenance"/>
</dbReference>
<reference evidence="12" key="1">
    <citation type="submission" date="2021-02" db="EMBL/GenBank/DDBJ databases">
        <title>Genome sequence Cadophora malorum strain M34.</title>
        <authorList>
            <person name="Stefanovic E."/>
            <person name="Vu D."/>
            <person name="Scully C."/>
            <person name="Dijksterhuis J."/>
            <person name="Roader J."/>
            <person name="Houbraken J."/>
        </authorList>
    </citation>
    <scope>NUCLEOTIDE SEQUENCE</scope>
    <source>
        <strain evidence="12">M34</strain>
    </source>
</reference>
<protein>
    <recommendedName>
        <fullName evidence="9">Maintenance of telomere capping protein 6</fullName>
    </recommendedName>
</protein>
<keyword evidence="6" id="KW-0325">Glycoprotein</keyword>
<evidence type="ECO:0000256" key="1">
    <source>
        <dbReference type="ARBA" id="ARBA00004479"/>
    </source>
</evidence>
<evidence type="ECO:0000256" key="5">
    <source>
        <dbReference type="ARBA" id="ARBA00023136"/>
    </source>
</evidence>
<organism evidence="12 13">
    <name type="scientific">Cadophora malorum</name>
    <dbReference type="NCBI Taxonomy" id="108018"/>
    <lineage>
        <taxon>Eukaryota</taxon>
        <taxon>Fungi</taxon>
        <taxon>Dikarya</taxon>
        <taxon>Ascomycota</taxon>
        <taxon>Pezizomycotina</taxon>
        <taxon>Leotiomycetes</taxon>
        <taxon>Helotiales</taxon>
        <taxon>Ploettnerulaceae</taxon>
        <taxon>Cadophora</taxon>
    </lineage>
</organism>
<evidence type="ECO:0000256" key="6">
    <source>
        <dbReference type="ARBA" id="ARBA00023180"/>
    </source>
</evidence>
<comment type="caution">
    <text evidence="12">The sequence shown here is derived from an EMBL/GenBank/DDBJ whole genome shotgun (WGS) entry which is preliminary data.</text>
</comment>
<gene>
    <name evidence="12" type="ORF">IFR04_016369</name>
</gene>
<evidence type="ECO:0000256" key="7">
    <source>
        <dbReference type="ARBA" id="ARBA00037703"/>
    </source>
</evidence>
<accession>A0A8H7SZM2</accession>
<evidence type="ECO:0000313" key="12">
    <source>
        <dbReference type="EMBL" id="KAG4410497.1"/>
    </source>
</evidence>
<evidence type="ECO:0000259" key="11">
    <source>
        <dbReference type="Pfam" id="PF25506"/>
    </source>
</evidence>
<dbReference type="AlphaFoldDB" id="A0A8H7SZM2"/>
<dbReference type="Proteomes" id="UP000664132">
    <property type="component" value="Unassembled WGS sequence"/>
</dbReference>
<name>A0A8H7SZM2_9HELO</name>
<keyword evidence="5" id="KW-0472">Membrane</keyword>
<dbReference type="InterPro" id="IPR057530">
    <property type="entry name" value="TIM-barrel_MTC6"/>
</dbReference>
<evidence type="ECO:0000256" key="2">
    <source>
        <dbReference type="ARBA" id="ARBA00022692"/>
    </source>
</evidence>
<dbReference type="GO" id="GO:0016020">
    <property type="term" value="C:membrane"/>
    <property type="evidence" value="ECO:0007669"/>
    <property type="project" value="UniProtKB-SubCell"/>
</dbReference>
<keyword evidence="13" id="KW-1185">Reference proteome</keyword>
<evidence type="ECO:0000256" key="3">
    <source>
        <dbReference type="ARBA" id="ARBA00022729"/>
    </source>
</evidence>
<dbReference type="PANTHER" id="PTHR35518:SF2">
    <property type="entry name" value="MAINTENANCE OF TELOMERE CAPPING PROTEIN 6"/>
    <property type="match status" value="1"/>
</dbReference>